<dbReference type="Proteomes" id="UP000092993">
    <property type="component" value="Unassembled WGS sequence"/>
</dbReference>
<gene>
    <name evidence="3" type="ORF">A0H81_02035</name>
</gene>
<dbReference type="STRING" id="5627.A0A1C7MLS8"/>
<feature type="transmembrane region" description="Helical" evidence="1">
    <location>
        <begin position="228"/>
        <end position="247"/>
    </location>
</feature>
<keyword evidence="1" id="KW-1133">Transmembrane helix</keyword>
<reference evidence="3 4" key="1">
    <citation type="submission" date="2016-03" db="EMBL/GenBank/DDBJ databases">
        <title>Whole genome sequencing of Grifola frondosa 9006-11.</title>
        <authorList>
            <person name="Min B."/>
            <person name="Park H."/>
            <person name="Kim J.-G."/>
            <person name="Cho H."/>
            <person name="Oh Y.-L."/>
            <person name="Kong W.-S."/>
            <person name="Choi I.-G."/>
        </authorList>
    </citation>
    <scope>NUCLEOTIDE SEQUENCE [LARGE SCALE GENOMIC DNA]</scope>
    <source>
        <strain evidence="3 4">9006-11</strain>
    </source>
</reference>
<comment type="caution">
    <text evidence="3">The sequence shown here is derived from an EMBL/GenBank/DDBJ whole genome shotgun (WGS) entry which is preliminary data.</text>
</comment>
<proteinExistence type="predicted"/>
<dbReference type="AlphaFoldDB" id="A0A1C7MLS8"/>
<name>A0A1C7MLS8_GRIFR</name>
<accession>A0A1C7MLS8</accession>
<sequence length="251" mass="27825">MFVRRVWRMSRGNKPLTVFLAAISLMDLVCGITITIKAYHVTFAGLNNLRVLLYLNFASGFSGDACVALSLCYYLYTSRTGFGKTDTLIYVLILYTVNTGLITALDASLGLITYVAMPKSFVFVSFYFLLSKLYVNAFLASLNARGSLRMRTEDVVSINLSRMSQSRMNFADPTLTAGSQQPTVGKHVDTPQISVSQVDMEEYKPCVITQRSPEQPSPNPSFPLAHNLLCILLAFVLSMASILQHVFCLII</sequence>
<dbReference type="PANTHER" id="PTHR40465:SF1">
    <property type="entry name" value="DUF6534 DOMAIN-CONTAINING PROTEIN"/>
    <property type="match status" value="1"/>
</dbReference>
<protein>
    <recommendedName>
        <fullName evidence="2">DUF6534 domain-containing protein</fullName>
    </recommendedName>
</protein>
<keyword evidence="4" id="KW-1185">Reference proteome</keyword>
<evidence type="ECO:0000313" key="3">
    <source>
        <dbReference type="EMBL" id="OBZ77821.1"/>
    </source>
</evidence>
<evidence type="ECO:0000256" key="1">
    <source>
        <dbReference type="SAM" id="Phobius"/>
    </source>
</evidence>
<dbReference type="Pfam" id="PF20152">
    <property type="entry name" value="DUF6534"/>
    <property type="match status" value="1"/>
</dbReference>
<organism evidence="3 4">
    <name type="scientific">Grifola frondosa</name>
    <name type="common">Maitake</name>
    <name type="synonym">Polyporus frondosus</name>
    <dbReference type="NCBI Taxonomy" id="5627"/>
    <lineage>
        <taxon>Eukaryota</taxon>
        <taxon>Fungi</taxon>
        <taxon>Dikarya</taxon>
        <taxon>Basidiomycota</taxon>
        <taxon>Agaricomycotina</taxon>
        <taxon>Agaricomycetes</taxon>
        <taxon>Polyporales</taxon>
        <taxon>Grifolaceae</taxon>
        <taxon>Grifola</taxon>
    </lineage>
</organism>
<dbReference type="EMBL" id="LUGG01000002">
    <property type="protein sequence ID" value="OBZ77821.1"/>
    <property type="molecule type" value="Genomic_DNA"/>
</dbReference>
<evidence type="ECO:0000313" key="4">
    <source>
        <dbReference type="Proteomes" id="UP000092993"/>
    </source>
</evidence>
<keyword evidence="1" id="KW-0472">Membrane</keyword>
<feature type="transmembrane region" description="Helical" evidence="1">
    <location>
        <begin position="55"/>
        <end position="76"/>
    </location>
</feature>
<evidence type="ECO:0000259" key="2">
    <source>
        <dbReference type="Pfam" id="PF20152"/>
    </source>
</evidence>
<dbReference type="OrthoDB" id="3214861at2759"/>
<dbReference type="OMA" id="YLWHART"/>
<feature type="domain" description="DUF6534" evidence="2">
    <location>
        <begin position="63"/>
        <end position="146"/>
    </location>
</feature>
<feature type="transmembrane region" description="Helical" evidence="1">
    <location>
        <begin position="88"/>
        <end position="115"/>
    </location>
</feature>
<feature type="transmembrane region" description="Helical" evidence="1">
    <location>
        <begin position="121"/>
        <end position="142"/>
    </location>
</feature>
<dbReference type="PANTHER" id="PTHR40465">
    <property type="entry name" value="CHROMOSOME 1, WHOLE GENOME SHOTGUN SEQUENCE"/>
    <property type="match status" value="1"/>
</dbReference>
<keyword evidence="1" id="KW-0812">Transmembrane</keyword>
<dbReference type="InterPro" id="IPR045339">
    <property type="entry name" value="DUF6534"/>
</dbReference>